<dbReference type="EMBL" id="HACG01023246">
    <property type="protein sequence ID" value="CEK70111.1"/>
    <property type="molecule type" value="Transcribed_RNA"/>
</dbReference>
<dbReference type="AlphaFoldDB" id="A0A0B6ZQK3"/>
<reference evidence="1" key="1">
    <citation type="submission" date="2014-12" db="EMBL/GenBank/DDBJ databases">
        <title>Insight into the proteome of Arion vulgaris.</title>
        <authorList>
            <person name="Aradska J."/>
            <person name="Bulat T."/>
            <person name="Smidak R."/>
            <person name="Sarate P."/>
            <person name="Gangsoo J."/>
            <person name="Sialana F."/>
            <person name="Bilban M."/>
            <person name="Lubec G."/>
        </authorList>
    </citation>
    <scope>NUCLEOTIDE SEQUENCE</scope>
    <source>
        <tissue evidence="1">Skin</tissue>
    </source>
</reference>
<accession>A0A0B6ZQK3</accession>
<feature type="non-terminal residue" evidence="1">
    <location>
        <position position="57"/>
    </location>
</feature>
<organism evidence="1">
    <name type="scientific">Arion vulgaris</name>
    <dbReference type="NCBI Taxonomy" id="1028688"/>
    <lineage>
        <taxon>Eukaryota</taxon>
        <taxon>Metazoa</taxon>
        <taxon>Spiralia</taxon>
        <taxon>Lophotrochozoa</taxon>
        <taxon>Mollusca</taxon>
        <taxon>Gastropoda</taxon>
        <taxon>Heterobranchia</taxon>
        <taxon>Euthyneura</taxon>
        <taxon>Panpulmonata</taxon>
        <taxon>Eupulmonata</taxon>
        <taxon>Stylommatophora</taxon>
        <taxon>Helicina</taxon>
        <taxon>Arionoidea</taxon>
        <taxon>Arionidae</taxon>
        <taxon>Arion</taxon>
    </lineage>
</organism>
<gene>
    <name evidence="1" type="primary">ORF72866</name>
</gene>
<evidence type="ECO:0000313" key="1">
    <source>
        <dbReference type="EMBL" id="CEK70111.1"/>
    </source>
</evidence>
<sequence>MGMTPLVPDLTSEHYVFALVCHPTHYVSVYQFNIRNQQLKDWKSTTQRYQHWKSTTQ</sequence>
<proteinExistence type="predicted"/>
<name>A0A0B6ZQK3_9EUPU</name>
<protein>
    <submittedName>
        <fullName evidence="1">Uncharacterized protein</fullName>
    </submittedName>
</protein>